<dbReference type="AlphaFoldDB" id="A0A368FV80"/>
<dbReference type="InterPro" id="IPR003191">
    <property type="entry name" value="Guanylate-bd/ATL_C"/>
</dbReference>
<dbReference type="EMBL" id="JOJR01000588">
    <property type="protein sequence ID" value="RCN36111.1"/>
    <property type="molecule type" value="Genomic_DNA"/>
</dbReference>
<evidence type="ECO:0000256" key="1">
    <source>
        <dbReference type="SAM" id="Coils"/>
    </source>
</evidence>
<evidence type="ECO:0000313" key="3">
    <source>
        <dbReference type="EMBL" id="RCN36111.1"/>
    </source>
</evidence>
<protein>
    <recommendedName>
        <fullName evidence="2">Guanylate-binding protein/Atlastin C-terminal domain-containing protein</fullName>
    </recommendedName>
</protein>
<feature type="domain" description="Guanylate-binding protein/Atlastin C-terminal" evidence="2">
    <location>
        <begin position="4"/>
        <end position="86"/>
    </location>
</feature>
<reference evidence="3 4" key="1">
    <citation type="submission" date="2014-10" db="EMBL/GenBank/DDBJ databases">
        <title>Draft genome of the hookworm Ancylostoma caninum.</title>
        <authorList>
            <person name="Mitreva M."/>
        </authorList>
    </citation>
    <scope>NUCLEOTIDE SEQUENCE [LARGE SCALE GENOMIC DNA]</scope>
    <source>
        <strain evidence="3 4">Baltimore</strain>
    </source>
</reference>
<feature type="coiled-coil region" evidence="1">
    <location>
        <begin position="28"/>
        <end position="55"/>
    </location>
</feature>
<dbReference type="STRING" id="29170.A0A368FV80"/>
<evidence type="ECO:0000259" key="2">
    <source>
        <dbReference type="Pfam" id="PF02841"/>
    </source>
</evidence>
<proteinExistence type="predicted"/>
<keyword evidence="4" id="KW-1185">Reference proteome</keyword>
<organism evidence="3 4">
    <name type="scientific">Ancylostoma caninum</name>
    <name type="common">Dog hookworm</name>
    <dbReference type="NCBI Taxonomy" id="29170"/>
    <lineage>
        <taxon>Eukaryota</taxon>
        <taxon>Metazoa</taxon>
        <taxon>Ecdysozoa</taxon>
        <taxon>Nematoda</taxon>
        <taxon>Chromadorea</taxon>
        <taxon>Rhabditida</taxon>
        <taxon>Rhabditina</taxon>
        <taxon>Rhabditomorpha</taxon>
        <taxon>Strongyloidea</taxon>
        <taxon>Ancylostomatidae</taxon>
        <taxon>Ancylostomatinae</taxon>
        <taxon>Ancylostoma</taxon>
    </lineage>
</organism>
<sequence>MGPKGPDDQLMINRWLWDRPPIDPTILQQQQAAQAQQKRNQLAQAQQAVAQAALRRTAAVRDAQQNALQQQLLQQQQRMRQRRSLMLQYWYDLYARIPVMYWRLVEAQDLML</sequence>
<comment type="caution">
    <text evidence="3">The sequence shown here is derived from an EMBL/GenBank/DDBJ whole genome shotgun (WGS) entry which is preliminary data.</text>
</comment>
<gene>
    <name evidence="3" type="ORF">ANCCAN_18019</name>
</gene>
<dbReference type="GO" id="GO:0005525">
    <property type="term" value="F:GTP binding"/>
    <property type="evidence" value="ECO:0007669"/>
    <property type="project" value="InterPro"/>
</dbReference>
<dbReference type="Proteomes" id="UP000252519">
    <property type="component" value="Unassembled WGS sequence"/>
</dbReference>
<dbReference type="GO" id="GO:0003924">
    <property type="term" value="F:GTPase activity"/>
    <property type="evidence" value="ECO:0007669"/>
    <property type="project" value="InterPro"/>
</dbReference>
<dbReference type="Pfam" id="PF02841">
    <property type="entry name" value="GBP_C"/>
    <property type="match status" value="1"/>
</dbReference>
<name>A0A368FV80_ANCCA</name>
<accession>A0A368FV80</accession>
<evidence type="ECO:0000313" key="4">
    <source>
        <dbReference type="Proteomes" id="UP000252519"/>
    </source>
</evidence>
<keyword evidence="1" id="KW-0175">Coiled coil</keyword>